<feature type="domain" description="GP-PDE" evidence="1">
    <location>
        <begin position="42"/>
        <end position="309"/>
    </location>
</feature>
<dbReference type="KEGG" id="gfo:GFO_3193"/>
<dbReference type="GO" id="GO:0008889">
    <property type="term" value="F:glycerophosphodiester phosphodiesterase activity"/>
    <property type="evidence" value="ECO:0007669"/>
    <property type="project" value="UniProtKB-EC"/>
</dbReference>
<dbReference type="SUPFAM" id="SSF51695">
    <property type="entry name" value="PLC-like phosphodiesterases"/>
    <property type="match status" value="1"/>
</dbReference>
<dbReference type="PANTHER" id="PTHR46211:SF14">
    <property type="entry name" value="GLYCEROPHOSPHODIESTER PHOSPHODIESTERASE"/>
    <property type="match status" value="1"/>
</dbReference>
<dbReference type="EMBL" id="CU207366">
    <property type="protein sequence ID" value="CAL68137.1"/>
    <property type="molecule type" value="Genomic_DNA"/>
</dbReference>
<organism evidence="2 3">
    <name type="scientific">Christiangramia forsetii (strain DSM 17595 / CGMCC 1.15422 / KT0803)</name>
    <name type="common">Gramella forsetii</name>
    <dbReference type="NCBI Taxonomy" id="411154"/>
    <lineage>
        <taxon>Bacteria</taxon>
        <taxon>Pseudomonadati</taxon>
        <taxon>Bacteroidota</taxon>
        <taxon>Flavobacteriia</taxon>
        <taxon>Flavobacteriales</taxon>
        <taxon>Flavobacteriaceae</taxon>
        <taxon>Christiangramia</taxon>
    </lineage>
</organism>
<gene>
    <name evidence="2" type="primary">glpQ</name>
    <name evidence="2" type="ordered locus">GFO_3193</name>
</gene>
<keyword evidence="2" id="KW-0378">Hydrolase</keyword>
<evidence type="ECO:0000259" key="1">
    <source>
        <dbReference type="PROSITE" id="PS51704"/>
    </source>
</evidence>
<dbReference type="HOGENOM" id="CLU_030006_3_1_10"/>
<dbReference type="InterPro" id="IPR030395">
    <property type="entry name" value="GP_PDE_dom"/>
</dbReference>
<name>A0M692_CHRFK</name>
<dbReference type="GO" id="GO:0006629">
    <property type="term" value="P:lipid metabolic process"/>
    <property type="evidence" value="ECO:0007669"/>
    <property type="project" value="InterPro"/>
</dbReference>
<dbReference type="PANTHER" id="PTHR46211">
    <property type="entry name" value="GLYCEROPHOSPHORYL DIESTER PHOSPHODIESTERASE"/>
    <property type="match status" value="1"/>
</dbReference>
<reference evidence="2 3" key="1">
    <citation type="journal article" date="2006" name="Environ. Microbiol.">
        <title>Whole genome analysis of the marine Bacteroidetes'Gramella forsetii' reveals adaptations to degradation of polymeric organic matter.</title>
        <authorList>
            <person name="Bauer M."/>
            <person name="Kube M."/>
            <person name="Teeling H."/>
            <person name="Richter M."/>
            <person name="Lombardot T."/>
            <person name="Allers E."/>
            <person name="Wuerdemann C.A."/>
            <person name="Quast C."/>
            <person name="Kuhl H."/>
            <person name="Knaust F."/>
            <person name="Woebken D."/>
            <person name="Bischof K."/>
            <person name="Mussmann M."/>
            <person name="Choudhuri J.V."/>
            <person name="Meyer F."/>
            <person name="Reinhardt R."/>
            <person name="Amann R.I."/>
            <person name="Gloeckner F.O."/>
        </authorList>
    </citation>
    <scope>NUCLEOTIDE SEQUENCE [LARGE SCALE GENOMIC DNA]</scope>
    <source>
        <strain evidence="2 3">KT0803</strain>
    </source>
</reference>
<dbReference type="eggNOG" id="COG0584">
    <property type="taxonomic scope" value="Bacteria"/>
</dbReference>
<evidence type="ECO:0000313" key="2">
    <source>
        <dbReference type="EMBL" id="CAL68137.1"/>
    </source>
</evidence>
<protein>
    <submittedName>
        <fullName evidence="2">Glycerophosphoryl diester phosphodiesterase</fullName>
        <ecNumber evidence="2">3.1.4.46</ecNumber>
    </submittedName>
</protein>
<dbReference type="AlphaFoldDB" id="A0M692"/>
<evidence type="ECO:0000313" key="3">
    <source>
        <dbReference type="Proteomes" id="UP000000755"/>
    </source>
</evidence>
<dbReference type="Pfam" id="PF03009">
    <property type="entry name" value="GDPD"/>
    <property type="match status" value="1"/>
</dbReference>
<accession>A0M692</accession>
<dbReference type="Gene3D" id="3.20.20.190">
    <property type="entry name" value="Phosphatidylinositol (PI) phosphodiesterase"/>
    <property type="match status" value="1"/>
</dbReference>
<proteinExistence type="predicted"/>
<dbReference type="Proteomes" id="UP000000755">
    <property type="component" value="Chromosome"/>
</dbReference>
<sequence>MIINPLTMKFHKFYLLLFFTGLLVGCKSIPPEKIINNNFPDFLIEGHRGARGLSPENTIPSMIRAIDDGANVLELDIQISKDKQVVVTHDAYLSPKLVLLSNGEKIAENSDDEYIIHKMDYDSIRKFKLGMLPQNRFPRQQSINTYIPLLGELIDSVETYTSKNNLSKIFYNIEIKSNPEKDGHYQPEPKVLMPLVMNVLNNKNIDKRFYIQSFDVRQIQEVRANYPNVPVGFLTGNKKKTFEENIESIGFMPEIYSPHFSLVTKELIEKCHQKAIKIIPWTVNTIKEIENLRELGVDGIITDFPNLVK</sequence>
<dbReference type="STRING" id="411154.GFO_3193"/>
<dbReference type="InterPro" id="IPR017946">
    <property type="entry name" value="PLC-like_Pdiesterase_TIM-brl"/>
</dbReference>
<dbReference type="EC" id="3.1.4.46" evidence="2"/>
<dbReference type="PROSITE" id="PS51704">
    <property type="entry name" value="GP_PDE"/>
    <property type="match status" value="1"/>
</dbReference>